<proteinExistence type="predicted"/>
<dbReference type="Proteomes" id="UP000184356">
    <property type="component" value="Unassembled WGS sequence"/>
</dbReference>
<dbReference type="AlphaFoldDB" id="A0A1L9U142"/>
<protein>
    <submittedName>
        <fullName evidence="2">Uncharacterized protein</fullName>
    </submittedName>
</protein>
<evidence type="ECO:0000313" key="2">
    <source>
        <dbReference type="EMBL" id="OJJ65253.1"/>
    </source>
</evidence>
<keyword evidence="3" id="KW-1185">Reference proteome</keyword>
<name>A0A1L9U142_9EURO</name>
<dbReference type="GeneID" id="63760447"/>
<feature type="compositionally biased region" description="Basic and acidic residues" evidence="1">
    <location>
        <begin position="33"/>
        <end position="45"/>
    </location>
</feature>
<dbReference type="RefSeq" id="XP_040709059.1">
    <property type="nucleotide sequence ID" value="XM_040844374.1"/>
</dbReference>
<evidence type="ECO:0000313" key="3">
    <source>
        <dbReference type="Proteomes" id="UP000184356"/>
    </source>
</evidence>
<organism evidence="2 3">
    <name type="scientific">Aspergillus sydowii CBS 593.65</name>
    <dbReference type="NCBI Taxonomy" id="1036612"/>
    <lineage>
        <taxon>Eukaryota</taxon>
        <taxon>Fungi</taxon>
        <taxon>Dikarya</taxon>
        <taxon>Ascomycota</taxon>
        <taxon>Pezizomycotina</taxon>
        <taxon>Eurotiomycetes</taxon>
        <taxon>Eurotiomycetidae</taxon>
        <taxon>Eurotiales</taxon>
        <taxon>Aspergillaceae</taxon>
        <taxon>Aspergillus</taxon>
        <taxon>Aspergillus subgen. Nidulantes</taxon>
    </lineage>
</organism>
<sequence length="208" mass="22755">MPQPQPNQTHTTTLPTPTTLSLSKMGIYYDIDSIQREEARAERGEGQAGPDGAGKPQPQPYHHTSSSQPRSAPFRRLLPTPIVGTHSPGFMVHETNHCNGPICWAGTGGEVVEVMNIRRLVWVRLTEADRSPDMHLGVMYSEMAALRDGEAIMRGEIGDRVDGLWMDTRGVLYTGMGTVHAVSDCAMVPILRCPGGCGWQADRGLSYE</sequence>
<evidence type="ECO:0000256" key="1">
    <source>
        <dbReference type="SAM" id="MobiDB-lite"/>
    </source>
</evidence>
<dbReference type="OrthoDB" id="4504059at2759"/>
<feature type="region of interest" description="Disordered" evidence="1">
    <location>
        <begin position="33"/>
        <end position="74"/>
    </location>
</feature>
<dbReference type="VEuPathDB" id="FungiDB:ASPSYDRAFT_27201"/>
<dbReference type="EMBL" id="KV878582">
    <property type="protein sequence ID" value="OJJ65253.1"/>
    <property type="molecule type" value="Genomic_DNA"/>
</dbReference>
<gene>
    <name evidence="2" type="ORF">ASPSYDRAFT_27201</name>
</gene>
<accession>A0A1L9U142</accession>
<reference evidence="3" key="1">
    <citation type="journal article" date="2017" name="Genome Biol.">
        <title>Comparative genomics reveals high biological diversity and specific adaptations in the industrially and medically important fungal genus Aspergillus.</title>
        <authorList>
            <person name="de Vries R.P."/>
            <person name="Riley R."/>
            <person name="Wiebenga A."/>
            <person name="Aguilar-Osorio G."/>
            <person name="Amillis S."/>
            <person name="Uchima C.A."/>
            <person name="Anderluh G."/>
            <person name="Asadollahi M."/>
            <person name="Askin M."/>
            <person name="Barry K."/>
            <person name="Battaglia E."/>
            <person name="Bayram O."/>
            <person name="Benocci T."/>
            <person name="Braus-Stromeyer S.A."/>
            <person name="Caldana C."/>
            <person name="Canovas D."/>
            <person name="Cerqueira G.C."/>
            <person name="Chen F."/>
            <person name="Chen W."/>
            <person name="Choi C."/>
            <person name="Clum A."/>
            <person name="Dos Santos R.A."/>
            <person name="Damasio A.R."/>
            <person name="Diallinas G."/>
            <person name="Emri T."/>
            <person name="Fekete E."/>
            <person name="Flipphi M."/>
            <person name="Freyberg S."/>
            <person name="Gallo A."/>
            <person name="Gournas C."/>
            <person name="Habgood R."/>
            <person name="Hainaut M."/>
            <person name="Harispe M.L."/>
            <person name="Henrissat B."/>
            <person name="Hilden K.S."/>
            <person name="Hope R."/>
            <person name="Hossain A."/>
            <person name="Karabika E."/>
            <person name="Karaffa L."/>
            <person name="Karanyi Z."/>
            <person name="Krasevec N."/>
            <person name="Kuo A."/>
            <person name="Kusch H."/>
            <person name="LaButti K."/>
            <person name="Lagendijk E.L."/>
            <person name="Lapidus A."/>
            <person name="Levasseur A."/>
            <person name="Lindquist E."/>
            <person name="Lipzen A."/>
            <person name="Logrieco A.F."/>
            <person name="MacCabe A."/>
            <person name="Maekelae M.R."/>
            <person name="Malavazi I."/>
            <person name="Melin P."/>
            <person name="Meyer V."/>
            <person name="Mielnichuk N."/>
            <person name="Miskei M."/>
            <person name="Molnar A.P."/>
            <person name="Mule G."/>
            <person name="Ngan C.Y."/>
            <person name="Orejas M."/>
            <person name="Orosz E."/>
            <person name="Ouedraogo J.P."/>
            <person name="Overkamp K.M."/>
            <person name="Park H.-S."/>
            <person name="Perrone G."/>
            <person name="Piumi F."/>
            <person name="Punt P.J."/>
            <person name="Ram A.F."/>
            <person name="Ramon A."/>
            <person name="Rauscher S."/>
            <person name="Record E."/>
            <person name="Riano-Pachon D.M."/>
            <person name="Robert V."/>
            <person name="Roehrig J."/>
            <person name="Ruller R."/>
            <person name="Salamov A."/>
            <person name="Salih N.S."/>
            <person name="Samson R.A."/>
            <person name="Sandor E."/>
            <person name="Sanguinetti M."/>
            <person name="Schuetze T."/>
            <person name="Sepcic K."/>
            <person name="Shelest E."/>
            <person name="Sherlock G."/>
            <person name="Sophianopoulou V."/>
            <person name="Squina F.M."/>
            <person name="Sun H."/>
            <person name="Susca A."/>
            <person name="Todd R.B."/>
            <person name="Tsang A."/>
            <person name="Unkles S.E."/>
            <person name="van de Wiele N."/>
            <person name="van Rossen-Uffink D."/>
            <person name="Oliveira J.V."/>
            <person name="Vesth T.C."/>
            <person name="Visser J."/>
            <person name="Yu J.-H."/>
            <person name="Zhou M."/>
            <person name="Andersen M.R."/>
            <person name="Archer D.B."/>
            <person name="Baker S.E."/>
            <person name="Benoit I."/>
            <person name="Brakhage A.A."/>
            <person name="Braus G.H."/>
            <person name="Fischer R."/>
            <person name="Frisvad J.C."/>
            <person name="Goldman G.H."/>
            <person name="Houbraken J."/>
            <person name="Oakley B."/>
            <person name="Pocsi I."/>
            <person name="Scazzocchio C."/>
            <person name="Seiboth B."/>
            <person name="vanKuyk P.A."/>
            <person name="Wortman J."/>
            <person name="Dyer P.S."/>
            <person name="Grigoriev I.V."/>
        </authorList>
    </citation>
    <scope>NUCLEOTIDE SEQUENCE [LARGE SCALE GENOMIC DNA]</scope>
    <source>
        <strain evidence="3">CBS 593.65</strain>
    </source>
</reference>